<sequence length="76" mass="8607">MTSPSISIIALSIPILEERPPAKRRDRILSPQFIQTRHRVLNFLQQVQSSVYQDLPIPPSSGLLEPTHQLGNIPRI</sequence>
<feature type="non-terminal residue" evidence="1">
    <location>
        <position position="76"/>
    </location>
</feature>
<accession>A0A382YUN5</accession>
<dbReference type="AlphaFoldDB" id="A0A382YUN5"/>
<gene>
    <name evidence="1" type="ORF">METZ01_LOCUS439675</name>
</gene>
<organism evidence="1">
    <name type="scientific">marine metagenome</name>
    <dbReference type="NCBI Taxonomy" id="408172"/>
    <lineage>
        <taxon>unclassified sequences</taxon>
        <taxon>metagenomes</taxon>
        <taxon>ecological metagenomes</taxon>
    </lineage>
</organism>
<dbReference type="EMBL" id="UINC01178585">
    <property type="protein sequence ID" value="SVD86821.1"/>
    <property type="molecule type" value="Genomic_DNA"/>
</dbReference>
<reference evidence="1" key="1">
    <citation type="submission" date="2018-05" db="EMBL/GenBank/DDBJ databases">
        <authorList>
            <person name="Lanie J.A."/>
            <person name="Ng W.-L."/>
            <person name="Kazmierczak K.M."/>
            <person name="Andrzejewski T.M."/>
            <person name="Davidsen T.M."/>
            <person name="Wayne K.J."/>
            <person name="Tettelin H."/>
            <person name="Glass J.I."/>
            <person name="Rusch D."/>
            <person name="Podicherti R."/>
            <person name="Tsui H.-C.T."/>
            <person name="Winkler M.E."/>
        </authorList>
    </citation>
    <scope>NUCLEOTIDE SEQUENCE</scope>
</reference>
<proteinExistence type="predicted"/>
<name>A0A382YUN5_9ZZZZ</name>
<evidence type="ECO:0000313" key="1">
    <source>
        <dbReference type="EMBL" id="SVD86821.1"/>
    </source>
</evidence>
<protein>
    <submittedName>
        <fullName evidence="1">Uncharacterized protein</fullName>
    </submittedName>
</protein>